<dbReference type="RefSeq" id="XP_051449700.1">
    <property type="nucleotide sequence ID" value="XM_051592833.1"/>
</dbReference>
<keyword evidence="2" id="KW-1185">Reference proteome</keyword>
<evidence type="ECO:0000313" key="1">
    <source>
        <dbReference type="EMBL" id="KAI8584696.1"/>
    </source>
</evidence>
<dbReference type="EMBL" id="MU620892">
    <property type="protein sequence ID" value="KAI8584696.1"/>
    <property type="molecule type" value="Genomic_DNA"/>
</dbReference>
<reference evidence="1" key="2">
    <citation type="journal article" date="2022" name="Proc. Natl. Acad. Sci. U.S.A.">
        <title>Diploid-dominant life cycles characterize the early evolution of Fungi.</title>
        <authorList>
            <person name="Amses K.R."/>
            <person name="Simmons D.R."/>
            <person name="Longcore J.E."/>
            <person name="Mondo S.J."/>
            <person name="Seto K."/>
            <person name="Jeronimo G.H."/>
            <person name="Bonds A.E."/>
            <person name="Quandt C.A."/>
            <person name="Davis W.J."/>
            <person name="Chang Y."/>
            <person name="Federici B.A."/>
            <person name="Kuo A."/>
            <person name="LaButti K."/>
            <person name="Pangilinan J."/>
            <person name="Andreopoulos W."/>
            <person name="Tritt A."/>
            <person name="Riley R."/>
            <person name="Hundley H."/>
            <person name="Johnson J."/>
            <person name="Lipzen A."/>
            <person name="Barry K."/>
            <person name="Lang B.F."/>
            <person name="Cuomo C.A."/>
            <person name="Buchler N.E."/>
            <person name="Grigoriev I.V."/>
            <person name="Spatafora J.W."/>
            <person name="Stajich J.E."/>
            <person name="James T.Y."/>
        </authorList>
    </citation>
    <scope>NUCLEOTIDE SEQUENCE</scope>
    <source>
        <strain evidence="1">AG</strain>
    </source>
</reference>
<reference evidence="1" key="1">
    <citation type="submission" date="2021-06" db="EMBL/GenBank/DDBJ databases">
        <authorList>
            <consortium name="DOE Joint Genome Institute"/>
            <person name="Mondo S.J."/>
            <person name="Amses K.R."/>
            <person name="Simmons D.R."/>
            <person name="Longcore J.E."/>
            <person name="Seto K."/>
            <person name="Alves G.H."/>
            <person name="Bonds A.E."/>
            <person name="Quandt C.A."/>
            <person name="Davis W.J."/>
            <person name="Chang Y."/>
            <person name="Letcher P.M."/>
            <person name="Powell M.J."/>
            <person name="Kuo A."/>
            <person name="Labutti K."/>
            <person name="Pangilinan J."/>
            <person name="Andreopoulos W."/>
            <person name="Tritt A."/>
            <person name="Riley R."/>
            <person name="Hundley H."/>
            <person name="Johnson J."/>
            <person name="Lipzen A."/>
            <person name="Barry K."/>
            <person name="Berbee M.L."/>
            <person name="Buchler N.E."/>
            <person name="Grigoriev I.V."/>
            <person name="Spatafora J.W."/>
            <person name="Stajich J.E."/>
            <person name="James T.Y."/>
        </authorList>
    </citation>
    <scope>NUCLEOTIDE SEQUENCE</scope>
    <source>
        <strain evidence="1">AG</strain>
    </source>
</reference>
<comment type="caution">
    <text evidence="1">The sequence shown here is derived from an EMBL/GenBank/DDBJ whole genome shotgun (WGS) entry which is preliminary data.</text>
</comment>
<dbReference type="AlphaFoldDB" id="A0AAD5EKK9"/>
<organism evidence="1 2">
    <name type="scientific">Umbelopsis ramanniana AG</name>
    <dbReference type="NCBI Taxonomy" id="1314678"/>
    <lineage>
        <taxon>Eukaryota</taxon>
        <taxon>Fungi</taxon>
        <taxon>Fungi incertae sedis</taxon>
        <taxon>Mucoromycota</taxon>
        <taxon>Mucoromycotina</taxon>
        <taxon>Umbelopsidomycetes</taxon>
        <taxon>Umbelopsidales</taxon>
        <taxon>Umbelopsidaceae</taxon>
        <taxon>Umbelopsis</taxon>
    </lineage>
</organism>
<protein>
    <submittedName>
        <fullName evidence="1">Uncharacterized protein</fullName>
    </submittedName>
</protein>
<dbReference type="Proteomes" id="UP001206595">
    <property type="component" value="Unassembled WGS sequence"/>
</dbReference>
<evidence type="ECO:0000313" key="2">
    <source>
        <dbReference type="Proteomes" id="UP001206595"/>
    </source>
</evidence>
<accession>A0AAD5EKK9</accession>
<dbReference type="GeneID" id="75918175"/>
<name>A0AAD5EKK9_UMBRA</name>
<sequence length="598" mass="67910">MFKFEKPKILRSHTISAISPELVTYGYYEFHKHIIDNCQTRYTATFNEYLPSSFVSSFSPSEEVIYNLPGYTSCIKLRQEVEFYDKYYCVAAAALTCVTQYVYGVDCILTDDPTRGGFELLYRPVDIENISRWFHPYTLSDTTKSYSITFTRVLLSAWHLSQHISDLNLLTDLVLLITASELAPSGTILTELDTQLDVIEVAKRCVPVKVLRTVESIMRQSHEVIAWPLDLRQMDMHFEPGGILNAVSNSIPLSRSIVMAARRSSRGTYISRVLPVVECSYNSSNEFLRSFSYYKRLFAKVAEPGLRHFLSEKGYKVRIPHVVYPFLAFLALFAIIVLEEGLRKAPWITVDGVDPTSLTSLVLVIEGLLLALLVSTTARNWSWYDMIRGVIYYESYQEIPSIIRPSINLNMFMVHLLWYNSEYAKCLDSYDSCSLMVEREGSATIPRAVTMEEFVASGHVVFRHQDIFLAVKLNYEQNVTTGISMMGFDRGSFKIHMEPCGVNVATGYVVEWKERQLYSIGASLPSHMGFPNTTLPTSFIERLCPGNTLMGSPVMINPQQTENEALPVAGNKIDCVHQIVKIQDDKICTKDKWETTAC</sequence>
<gene>
    <name evidence="1" type="ORF">K450DRAFT_267349</name>
</gene>
<proteinExistence type="predicted"/>